<dbReference type="Proteomes" id="UP000244912">
    <property type="component" value="Unassembled WGS sequence"/>
</dbReference>
<dbReference type="SUPFAM" id="SSF81469">
    <property type="entry name" value="Bacterial aa3 type cytochrome c oxidase subunit IV"/>
    <property type="match status" value="1"/>
</dbReference>
<accession>A0A2R8BTL6</accession>
<gene>
    <name evidence="3" type="ORF">PAA8504_01329</name>
</gene>
<dbReference type="Gene3D" id="1.20.5.160">
    <property type="entry name" value="Bacterial aa3 type cytochrome c oxidase subunit IV"/>
    <property type="match status" value="1"/>
</dbReference>
<dbReference type="AlphaFoldDB" id="A0A2R8BTL6"/>
<dbReference type="InterPro" id="IPR012422">
    <property type="entry name" value="Cyt_c_oxidase_su4_bac-aa3"/>
</dbReference>
<keyword evidence="1" id="KW-0812">Transmembrane</keyword>
<dbReference type="Pfam" id="PF07835">
    <property type="entry name" value="COX4_pro_2"/>
    <property type="match status" value="1"/>
</dbReference>
<keyword evidence="1" id="KW-1133">Transmembrane helix</keyword>
<protein>
    <recommendedName>
        <fullName evidence="2">Cytochrome c oxidase subunit IV bacterial aa3 type domain-containing protein</fullName>
    </recommendedName>
</protein>
<reference evidence="3 4" key="1">
    <citation type="submission" date="2018-03" db="EMBL/GenBank/DDBJ databases">
        <authorList>
            <person name="Keele B.F."/>
        </authorList>
    </citation>
    <scope>NUCLEOTIDE SEQUENCE [LARGE SCALE GENOMIC DNA]</scope>
    <source>
        <strain evidence="3 4">CECT 8504</strain>
    </source>
</reference>
<keyword evidence="1" id="KW-0472">Membrane</keyword>
<feature type="domain" description="Cytochrome c oxidase subunit IV bacterial aa3 type" evidence="2">
    <location>
        <begin position="18"/>
        <end position="56"/>
    </location>
</feature>
<sequence length="58" mass="6418">MVYQTGAANLAERNMAKHSHGSMNIETQEKTFDAFIKWVTRTTIVIIVALILLGLVNG</sequence>
<keyword evidence="4" id="KW-1185">Reference proteome</keyword>
<name>A0A2R8BTL6_9RHOB</name>
<evidence type="ECO:0000259" key="2">
    <source>
        <dbReference type="Pfam" id="PF07835"/>
    </source>
</evidence>
<evidence type="ECO:0000313" key="4">
    <source>
        <dbReference type="Proteomes" id="UP000244912"/>
    </source>
</evidence>
<dbReference type="EMBL" id="ONZF01000002">
    <property type="protein sequence ID" value="SPJ23517.1"/>
    <property type="molecule type" value="Genomic_DNA"/>
</dbReference>
<dbReference type="InterPro" id="IPR036596">
    <property type="entry name" value="Cyt-C_aa3_sf"/>
</dbReference>
<evidence type="ECO:0000256" key="1">
    <source>
        <dbReference type="SAM" id="Phobius"/>
    </source>
</evidence>
<dbReference type="RefSeq" id="WP_306419524.1">
    <property type="nucleotide sequence ID" value="NZ_ONZF01000002.1"/>
</dbReference>
<organism evidence="3 4">
    <name type="scientific">Palleronia abyssalis</name>
    <dbReference type="NCBI Taxonomy" id="1501240"/>
    <lineage>
        <taxon>Bacteria</taxon>
        <taxon>Pseudomonadati</taxon>
        <taxon>Pseudomonadota</taxon>
        <taxon>Alphaproteobacteria</taxon>
        <taxon>Rhodobacterales</taxon>
        <taxon>Roseobacteraceae</taxon>
        <taxon>Palleronia</taxon>
    </lineage>
</organism>
<evidence type="ECO:0000313" key="3">
    <source>
        <dbReference type="EMBL" id="SPJ23517.1"/>
    </source>
</evidence>
<feature type="transmembrane region" description="Helical" evidence="1">
    <location>
        <begin position="38"/>
        <end position="56"/>
    </location>
</feature>
<proteinExistence type="predicted"/>